<protein>
    <submittedName>
        <fullName evidence="1">Uncharacterized protein</fullName>
    </submittedName>
</protein>
<dbReference type="Proteomes" id="UP000198736">
    <property type="component" value="Unassembled WGS sequence"/>
</dbReference>
<evidence type="ECO:0000313" key="2">
    <source>
        <dbReference type="Proteomes" id="UP000198736"/>
    </source>
</evidence>
<organism evidence="1 2">
    <name type="scientific">Candidatus Nitrospira nitrificans</name>
    <dbReference type="NCBI Taxonomy" id="1742973"/>
    <lineage>
        <taxon>Bacteria</taxon>
        <taxon>Pseudomonadati</taxon>
        <taxon>Nitrospirota</taxon>
        <taxon>Nitrospiria</taxon>
        <taxon>Nitrospirales</taxon>
        <taxon>Nitrospiraceae</taxon>
        <taxon>Nitrospira</taxon>
    </lineage>
</organism>
<dbReference type="AlphaFoldDB" id="A0A0S4LRY0"/>
<gene>
    <name evidence="1" type="ORF">COMA2_80156</name>
</gene>
<dbReference type="EMBL" id="CZPZ01000035">
    <property type="protein sequence ID" value="CUS39737.1"/>
    <property type="molecule type" value="Genomic_DNA"/>
</dbReference>
<proteinExistence type="predicted"/>
<reference evidence="2" key="1">
    <citation type="submission" date="2015-10" db="EMBL/GenBank/DDBJ databases">
        <authorList>
            <person name="Luecker S."/>
            <person name="Luecker S."/>
        </authorList>
    </citation>
    <scope>NUCLEOTIDE SEQUENCE [LARGE SCALE GENOMIC DNA]</scope>
</reference>
<keyword evidence="2" id="KW-1185">Reference proteome</keyword>
<dbReference type="STRING" id="1742973.COMA2_80156"/>
<name>A0A0S4LRY0_9BACT</name>
<sequence length="103" mass="12134">METALRANRETRRTNAERELTEYKNLEYTPYIHDFMQRRLSRCRRCNGFMTRDGGLPVASRCVQCGDVVDPTILKNRTAVTSMLRSRYVRPRYVRLGKGPLHR</sequence>
<accession>A0A0S4LRY0</accession>
<evidence type="ECO:0000313" key="1">
    <source>
        <dbReference type="EMBL" id="CUS39737.1"/>
    </source>
</evidence>